<dbReference type="GO" id="GO:0005634">
    <property type="term" value="C:nucleus"/>
    <property type="evidence" value="ECO:0007669"/>
    <property type="project" value="TreeGrafter"/>
</dbReference>
<dbReference type="GO" id="GO:0016567">
    <property type="term" value="P:protein ubiquitination"/>
    <property type="evidence" value="ECO:0007669"/>
    <property type="project" value="TreeGrafter"/>
</dbReference>
<dbReference type="InterPro" id="IPR036104">
    <property type="entry name" value="BFN_sf"/>
</dbReference>
<comment type="similarity">
    <text evidence="1">Belongs to the bifunctional nuclease family.</text>
</comment>
<evidence type="ECO:0000256" key="3">
    <source>
        <dbReference type="SAM" id="MobiDB-lite"/>
    </source>
</evidence>
<name>A0A7J7IJK4_9RHOD</name>
<reference evidence="6 7" key="1">
    <citation type="journal article" date="2020" name="J. Phycol.">
        <title>Comparative genome analysis reveals Cyanidiococcus gen. nov., a new extremophilic red algal genus sister to Cyanidioschyzon (Cyanidioschyzonaceae, Rhodophyta).</title>
        <authorList>
            <person name="Liu S.-L."/>
            <person name="Chiang Y.-R."/>
            <person name="Yoon H.S."/>
            <person name="Fu H.-Y."/>
        </authorList>
    </citation>
    <scope>NUCLEOTIDE SEQUENCE [LARGE SCALE GENOMIC DNA]</scope>
    <source>
        <strain evidence="6 7">THAL066</strain>
    </source>
</reference>
<evidence type="ECO:0000313" key="6">
    <source>
        <dbReference type="EMBL" id="KAF6003265.1"/>
    </source>
</evidence>
<dbReference type="Proteomes" id="UP000530660">
    <property type="component" value="Unassembled WGS sequence"/>
</dbReference>
<evidence type="ECO:0000256" key="2">
    <source>
        <dbReference type="ARBA" id="ARBA00025428"/>
    </source>
</evidence>
<dbReference type="InterPro" id="IPR001943">
    <property type="entry name" value="UVR_dom"/>
</dbReference>
<dbReference type="PROSITE" id="PS50151">
    <property type="entry name" value="UVR"/>
    <property type="match status" value="2"/>
</dbReference>
<dbReference type="PANTHER" id="PTHR15160">
    <property type="entry name" value="VON HIPPEL-LINDAU PROTEIN"/>
    <property type="match status" value="1"/>
</dbReference>
<accession>A0A7J7IJK4</accession>
<feature type="region of interest" description="Disordered" evidence="3">
    <location>
        <begin position="253"/>
        <end position="279"/>
    </location>
</feature>
<dbReference type="PANTHER" id="PTHR15160:SF1">
    <property type="entry name" value="VON HIPPEL-LINDAU DISEASE TUMOR SUPPRESSOR"/>
    <property type="match status" value="1"/>
</dbReference>
<sequence>MFVPHFAFNCLPFPRVSLAYEGGLTWATRRVSAVRAGACTRVRRGTLWPRRDVRLVPRDATRPRPRSSEYLHDYALASGEQCRRNGVYMAAPHEEASRPPNFDDPKWLPEYDKDFMEARVLALNEHGACWLLILQPFLTPSYVLPMFIGDTEAQAIQNARTGQKPSRPSTHDLAKSALEACSIRVIRVAVTHVLGGSFVARIWLRAEGAFQEVNVDSRPSDAIALSLRFKVPIWVRRQVLFSSGSPIEKYFAVRSSGPEESERSSTGAGNSSRKMRSLFDPRPVISPDDPILNPPQTGMSSKTILAFFRNHSPFKTEAVQKLERELKESIAREDFLEAARIRDELRRLYPLDIMREEIRKAIEDQRFDDAARIRDEIIAWKLEHDPQIHAPSEWRPDLDISSGGTRDPTNLTGLQSGESNETQQQQQQQQPKDSEEGPEESAM</sequence>
<dbReference type="EMBL" id="VWRR01000007">
    <property type="protein sequence ID" value="KAF6003265.1"/>
    <property type="molecule type" value="Genomic_DNA"/>
</dbReference>
<evidence type="ECO:0008006" key="8">
    <source>
        <dbReference type="Google" id="ProtNLM"/>
    </source>
</evidence>
<gene>
    <name evidence="6" type="ORF">F1559_002388</name>
</gene>
<protein>
    <recommendedName>
        <fullName evidence="8">BFN domain-containing protein</fullName>
    </recommendedName>
</protein>
<dbReference type="InterPro" id="IPR003729">
    <property type="entry name" value="Bi_nuclease_dom"/>
</dbReference>
<dbReference type="SUPFAM" id="SSF103256">
    <property type="entry name" value="Hypothetical protein TM0160"/>
    <property type="match status" value="1"/>
</dbReference>
<feature type="compositionally biased region" description="Polar residues" evidence="3">
    <location>
        <begin position="402"/>
        <end position="422"/>
    </location>
</feature>
<dbReference type="PROSITE" id="PS51658">
    <property type="entry name" value="BFN"/>
    <property type="match status" value="1"/>
</dbReference>
<dbReference type="AlphaFoldDB" id="A0A7J7IJK4"/>
<dbReference type="Gene3D" id="3.10.690.10">
    <property type="entry name" value="Bifunctional nuclease domain"/>
    <property type="match status" value="1"/>
</dbReference>
<organism evidence="6 7">
    <name type="scientific">Cyanidiococcus yangmingshanensis</name>
    <dbReference type="NCBI Taxonomy" id="2690220"/>
    <lineage>
        <taxon>Eukaryota</taxon>
        <taxon>Rhodophyta</taxon>
        <taxon>Bangiophyceae</taxon>
        <taxon>Cyanidiales</taxon>
        <taxon>Cyanidiaceae</taxon>
        <taxon>Cyanidiococcus</taxon>
    </lineage>
</organism>
<keyword evidence="7" id="KW-1185">Reference proteome</keyword>
<proteinExistence type="inferred from homology"/>
<feature type="domain" description="UVR" evidence="4">
    <location>
        <begin position="348"/>
        <end position="383"/>
    </location>
</feature>
<evidence type="ECO:0000256" key="1">
    <source>
        <dbReference type="ARBA" id="ARBA00009095"/>
    </source>
</evidence>
<evidence type="ECO:0000259" key="4">
    <source>
        <dbReference type="PROSITE" id="PS50151"/>
    </source>
</evidence>
<dbReference type="GO" id="GO:0030891">
    <property type="term" value="C:VCB complex"/>
    <property type="evidence" value="ECO:0007669"/>
    <property type="project" value="TreeGrafter"/>
</dbReference>
<dbReference type="GO" id="GO:0004518">
    <property type="term" value="F:nuclease activity"/>
    <property type="evidence" value="ECO:0007669"/>
    <property type="project" value="InterPro"/>
</dbReference>
<evidence type="ECO:0000313" key="7">
    <source>
        <dbReference type="Proteomes" id="UP000530660"/>
    </source>
</evidence>
<dbReference type="Pfam" id="PF02151">
    <property type="entry name" value="UVR"/>
    <property type="match status" value="2"/>
</dbReference>
<comment type="caution">
    <text evidence="6">The sequence shown here is derived from an EMBL/GenBank/DDBJ whole genome shotgun (WGS) entry which is preliminary data.</text>
</comment>
<feature type="region of interest" description="Disordered" evidence="3">
    <location>
        <begin position="390"/>
        <end position="443"/>
    </location>
</feature>
<dbReference type="Pfam" id="PF02577">
    <property type="entry name" value="BFN_dom"/>
    <property type="match status" value="1"/>
</dbReference>
<feature type="domain" description="BFN" evidence="5">
    <location>
        <begin position="110"/>
        <end position="247"/>
    </location>
</feature>
<evidence type="ECO:0000259" key="5">
    <source>
        <dbReference type="PROSITE" id="PS51658"/>
    </source>
</evidence>
<dbReference type="OrthoDB" id="566255at2759"/>
<feature type="domain" description="UVR" evidence="4">
    <location>
        <begin position="316"/>
        <end position="351"/>
    </location>
</feature>
<comment type="function">
    <text evidence="2">Bifunctional nuclease with both RNase and DNase activities. Involved in basal defense response. Participates in abscisic acid-derived callose deposition following infection by a necrotrophic pathogen.</text>
</comment>